<dbReference type="KEGG" id="fln:FLA_5527"/>
<evidence type="ECO:0000256" key="7">
    <source>
        <dbReference type="ARBA" id="ARBA00022989"/>
    </source>
</evidence>
<dbReference type="InterPro" id="IPR002523">
    <property type="entry name" value="MgTranspt_CorA/ZnTranspt_ZntB"/>
</dbReference>
<dbReference type="GO" id="GO:0000287">
    <property type="term" value="F:magnesium ion binding"/>
    <property type="evidence" value="ECO:0007669"/>
    <property type="project" value="TreeGrafter"/>
</dbReference>
<evidence type="ECO:0000256" key="5">
    <source>
        <dbReference type="ARBA" id="ARBA00022692"/>
    </source>
</evidence>
<dbReference type="Proteomes" id="UP000186917">
    <property type="component" value="Unassembled WGS sequence"/>
</dbReference>
<evidence type="ECO:0000256" key="8">
    <source>
        <dbReference type="ARBA" id="ARBA00023065"/>
    </source>
</evidence>
<comment type="catalytic activity">
    <reaction evidence="10">
        <text>Mg(2+)(in) = Mg(2+)(out)</text>
        <dbReference type="Rhea" id="RHEA:29827"/>
        <dbReference type="ChEBI" id="CHEBI:18420"/>
    </reaction>
</comment>
<dbReference type="PANTHER" id="PTHR46494">
    <property type="entry name" value="CORA FAMILY METAL ION TRANSPORTER (EUROFUNG)"/>
    <property type="match status" value="1"/>
</dbReference>
<dbReference type="AlphaFoldDB" id="A0A173MQ63"/>
<dbReference type="SUPFAM" id="SSF143865">
    <property type="entry name" value="CorA soluble domain-like"/>
    <property type="match status" value="1"/>
</dbReference>
<evidence type="ECO:0000256" key="11">
    <source>
        <dbReference type="ARBA" id="ARBA00045497"/>
    </source>
</evidence>
<evidence type="ECO:0000256" key="4">
    <source>
        <dbReference type="ARBA" id="ARBA00022475"/>
    </source>
</evidence>
<dbReference type="GO" id="GO:0015087">
    <property type="term" value="F:cobalt ion transmembrane transporter activity"/>
    <property type="evidence" value="ECO:0007669"/>
    <property type="project" value="TreeGrafter"/>
</dbReference>
<dbReference type="GO" id="GO:0050897">
    <property type="term" value="F:cobalt ion binding"/>
    <property type="evidence" value="ECO:0007669"/>
    <property type="project" value="TreeGrafter"/>
</dbReference>
<comment type="similarity">
    <text evidence="2">Belongs to the CorA metal ion transporter (MIT) (TC 1.A.35) family.</text>
</comment>
<evidence type="ECO:0000313" key="13">
    <source>
        <dbReference type="EMBL" id="SIS73889.1"/>
    </source>
</evidence>
<gene>
    <name evidence="13" type="ORF">SAMN05421788_101912</name>
</gene>
<dbReference type="EMBL" id="FTOR01000001">
    <property type="protein sequence ID" value="SIS73889.1"/>
    <property type="molecule type" value="Genomic_DNA"/>
</dbReference>
<dbReference type="GO" id="GO:0015095">
    <property type="term" value="F:magnesium ion transmembrane transporter activity"/>
    <property type="evidence" value="ECO:0007669"/>
    <property type="project" value="TreeGrafter"/>
</dbReference>
<evidence type="ECO:0000256" key="1">
    <source>
        <dbReference type="ARBA" id="ARBA00004651"/>
    </source>
</evidence>
<keyword evidence="3" id="KW-0813">Transport</keyword>
<dbReference type="RefSeq" id="WP_076376074.1">
    <property type="nucleotide sequence ID" value="NZ_AP017422.1"/>
</dbReference>
<keyword evidence="6" id="KW-0460">Magnesium</keyword>
<proteinExistence type="inferred from homology"/>
<dbReference type="STRING" id="477680.SAMN05421788_101912"/>
<accession>A0A173MQ63</accession>
<evidence type="ECO:0000256" key="3">
    <source>
        <dbReference type="ARBA" id="ARBA00022448"/>
    </source>
</evidence>
<evidence type="ECO:0000313" key="14">
    <source>
        <dbReference type="Proteomes" id="UP000186917"/>
    </source>
</evidence>
<keyword evidence="9 12" id="KW-0472">Membrane</keyword>
<dbReference type="PANTHER" id="PTHR46494:SF1">
    <property type="entry name" value="CORA FAMILY METAL ION TRANSPORTER (EUROFUNG)"/>
    <property type="match status" value="1"/>
</dbReference>
<dbReference type="FunFam" id="1.20.58.340:FF:000004">
    <property type="entry name" value="Magnesium transport protein CorA"/>
    <property type="match status" value="1"/>
</dbReference>
<evidence type="ECO:0000256" key="12">
    <source>
        <dbReference type="SAM" id="Phobius"/>
    </source>
</evidence>
<name>A0A173MQ63_9BACT</name>
<dbReference type="OrthoDB" id="9803416at2"/>
<evidence type="ECO:0000256" key="6">
    <source>
        <dbReference type="ARBA" id="ARBA00022842"/>
    </source>
</evidence>
<comment type="function">
    <text evidence="11">Mediates influx of magnesium ions. Alternates between open and closed states. Activated by low cytoplasmic Mg(2+) levels. Inactive when cytoplasmic Mg(2+) levels are high.</text>
</comment>
<dbReference type="CDD" id="cd12832">
    <property type="entry name" value="TmCorA-like_u3"/>
    <property type="match status" value="1"/>
</dbReference>
<dbReference type="SUPFAM" id="SSF144083">
    <property type="entry name" value="Magnesium transport protein CorA, transmembrane region"/>
    <property type="match status" value="1"/>
</dbReference>
<keyword evidence="4" id="KW-1003">Cell membrane</keyword>
<dbReference type="Gene3D" id="1.20.58.340">
    <property type="entry name" value="Magnesium transport protein CorA, transmembrane region"/>
    <property type="match status" value="2"/>
</dbReference>
<reference evidence="14" key="1">
    <citation type="submission" date="2017-01" db="EMBL/GenBank/DDBJ databases">
        <authorList>
            <person name="Varghese N."/>
            <person name="Submissions S."/>
        </authorList>
    </citation>
    <scope>NUCLEOTIDE SEQUENCE [LARGE SCALE GENOMIC DNA]</scope>
    <source>
        <strain evidence="14">DSM 21054</strain>
    </source>
</reference>
<dbReference type="GO" id="GO:0005886">
    <property type="term" value="C:plasma membrane"/>
    <property type="evidence" value="ECO:0007669"/>
    <property type="project" value="UniProtKB-SubCell"/>
</dbReference>
<keyword evidence="14" id="KW-1185">Reference proteome</keyword>
<protein>
    <submittedName>
        <fullName evidence="13">Magnesium transporter</fullName>
    </submittedName>
</protein>
<evidence type="ECO:0000256" key="9">
    <source>
        <dbReference type="ARBA" id="ARBA00023136"/>
    </source>
</evidence>
<keyword evidence="5 12" id="KW-0812">Transmembrane</keyword>
<feature type="transmembrane region" description="Helical" evidence="12">
    <location>
        <begin position="242"/>
        <end position="262"/>
    </location>
</feature>
<keyword evidence="8" id="KW-0406">Ion transport</keyword>
<evidence type="ECO:0000256" key="10">
    <source>
        <dbReference type="ARBA" id="ARBA00034269"/>
    </source>
</evidence>
<dbReference type="Pfam" id="PF01544">
    <property type="entry name" value="CorA"/>
    <property type="match status" value="1"/>
</dbReference>
<sequence>MIQKLAEKNGLPFEWININGADESEIMRVAKEYGLHEASIKDSLENDHLPKYERLQEYTFVILRVYDPQDSKVADTVKELTNKIAIFMADSHIITIHKNPWKEIENISNGVVKEGVCKKTEHVLIELIKAGLKSFNQPAGELTDEIEFYEKQVFLKNRKAPILKGLYYLKRKADVFRRLMTMSFDMVDKIDPPNHSNVYTRDLRDLHIKQQAIFDSLTENTNHLLNIYFNISSQKTNETIRILTIFSVFFMPLTFIVGIYGMNFKHMPELDWAWGYPGSLVLMGVITLCIYIWFRRRKWL</sequence>
<dbReference type="InterPro" id="IPR045861">
    <property type="entry name" value="CorA_cytoplasmic_dom"/>
</dbReference>
<dbReference type="InterPro" id="IPR045863">
    <property type="entry name" value="CorA_TM1_TM2"/>
</dbReference>
<evidence type="ECO:0000256" key="2">
    <source>
        <dbReference type="ARBA" id="ARBA00009765"/>
    </source>
</evidence>
<organism evidence="13 14">
    <name type="scientific">Filimonas lacunae</name>
    <dbReference type="NCBI Taxonomy" id="477680"/>
    <lineage>
        <taxon>Bacteria</taxon>
        <taxon>Pseudomonadati</taxon>
        <taxon>Bacteroidota</taxon>
        <taxon>Chitinophagia</taxon>
        <taxon>Chitinophagales</taxon>
        <taxon>Chitinophagaceae</taxon>
        <taxon>Filimonas</taxon>
    </lineage>
</organism>
<dbReference type="Gene3D" id="3.30.460.20">
    <property type="entry name" value="CorA soluble domain-like"/>
    <property type="match status" value="1"/>
</dbReference>
<comment type="subcellular location">
    <subcellularLocation>
        <location evidence="1">Cell membrane</location>
        <topology evidence="1">Multi-pass membrane protein</topology>
    </subcellularLocation>
</comment>
<feature type="transmembrane region" description="Helical" evidence="12">
    <location>
        <begin position="274"/>
        <end position="294"/>
    </location>
</feature>
<keyword evidence="7 12" id="KW-1133">Transmembrane helix</keyword>